<dbReference type="EMBL" id="JACYCF010000001">
    <property type="protein sequence ID" value="KAF8761656.1"/>
    <property type="molecule type" value="Genomic_DNA"/>
</dbReference>
<evidence type="ECO:0000313" key="1">
    <source>
        <dbReference type="EMBL" id="KAF8761656.1"/>
    </source>
</evidence>
<evidence type="ECO:0000313" key="2">
    <source>
        <dbReference type="Proteomes" id="UP000614334"/>
    </source>
</evidence>
<sequence>MENHTSQVAVKIDHTVARLLGIWISCTLASGGGKEVWSFRKWITESAGRWDLRNREQLAKGAYRHRIDIAGEDDWIKAATTYLEEHPPPQYASTKEIKEGALIILKAMSTATELSMEKVLVNKAKPRLEWWNNRCSRAVTDLEDCNNPEERSAALGRLRSAIRGAKRSRGDDLCTKVTNPEAVFKFTNCHPTQDQARLLRDAFFPATAPPADSSSPLGIPLHPTRPHHGITVDEISRALNSASNTSAPGAFGTNYRLLKWLFNARPGLLWISTTPAWIMDSTPNAFATRL</sequence>
<proteinExistence type="predicted"/>
<reference evidence="1" key="1">
    <citation type="submission" date="2020-09" db="EMBL/GenBank/DDBJ databases">
        <title>Comparative genome analyses of four rice-infecting Rhizoctonia solani isolates reveal extensive enrichment of homogalacturonan modification genes.</title>
        <authorList>
            <person name="Lee D.-Y."/>
            <person name="Jeon J."/>
            <person name="Kim K.-T."/>
            <person name="Cheong K."/>
            <person name="Song H."/>
            <person name="Choi G."/>
            <person name="Ko J."/>
            <person name="Opiyo S.O."/>
            <person name="Zuo S."/>
            <person name="Madhav S."/>
            <person name="Lee Y.-H."/>
            <person name="Wang G.-L."/>
        </authorList>
    </citation>
    <scope>NUCLEOTIDE SEQUENCE</scope>
    <source>
        <strain evidence="1">AG1-IA B2</strain>
    </source>
</reference>
<dbReference type="Proteomes" id="UP000614334">
    <property type="component" value="Unassembled WGS sequence"/>
</dbReference>
<dbReference type="AlphaFoldDB" id="A0A8H7M6B4"/>
<comment type="caution">
    <text evidence="1">The sequence shown here is derived from an EMBL/GenBank/DDBJ whole genome shotgun (WGS) entry which is preliminary data.</text>
</comment>
<organism evidence="1 2">
    <name type="scientific">Rhizoctonia solani</name>
    <dbReference type="NCBI Taxonomy" id="456999"/>
    <lineage>
        <taxon>Eukaryota</taxon>
        <taxon>Fungi</taxon>
        <taxon>Dikarya</taxon>
        <taxon>Basidiomycota</taxon>
        <taxon>Agaricomycotina</taxon>
        <taxon>Agaricomycetes</taxon>
        <taxon>Cantharellales</taxon>
        <taxon>Ceratobasidiaceae</taxon>
        <taxon>Rhizoctonia</taxon>
    </lineage>
</organism>
<name>A0A8H7M6B4_9AGAM</name>
<gene>
    <name evidence="1" type="ORF">RHS01_01194</name>
</gene>
<protein>
    <submittedName>
        <fullName evidence="1">Uncharacterized protein</fullName>
    </submittedName>
</protein>
<accession>A0A8H7M6B4</accession>